<sequence length="39" mass="4242">MAIIIEAPDQLQNMTIPDDHLKICGNTQPSNWAPLAPSP</sequence>
<protein>
    <submittedName>
        <fullName evidence="1">ATP-dependent RNA helicase Dbp4</fullName>
    </submittedName>
</protein>
<proteinExistence type="predicted"/>
<reference evidence="2" key="2">
    <citation type="submission" date="2016-02" db="EMBL/GenBank/DDBJ databases">
        <title>Genome sequencing of Aspergillus luchuensis NBRC 4314.</title>
        <authorList>
            <person name="Yamada O."/>
        </authorList>
    </citation>
    <scope>NUCLEOTIDE SEQUENCE [LARGE SCALE GENOMIC DNA]</scope>
    <source>
        <strain evidence="2">RIB 2604</strain>
    </source>
</reference>
<reference evidence="1 2" key="1">
    <citation type="journal article" date="2016" name="DNA Res.">
        <title>Genome sequence of Aspergillus luchuensis NBRC 4314.</title>
        <authorList>
            <person name="Yamada O."/>
            <person name="Machida M."/>
            <person name="Hosoyama A."/>
            <person name="Goto M."/>
            <person name="Takahashi T."/>
            <person name="Futagami T."/>
            <person name="Yamagata Y."/>
            <person name="Takeuchi M."/>
            <person name="Kobayashi T."/>
            <person name="Koike H."/>
            <person name="Abe K."/>
            <person name="Asai K."/>
            <person name="Arita M."/>
            <person name="Fujita N."/>
            <person name="Fukuda K."/>
            <person name="Higa K."/>
            <person name="Horikawa H."/>
            <person name="Ishikawa T."/>
            <person name="Jinno K."/>
            <person name="Kato Y."/>
            <person name="Kirimura K."/>
            <person name="Mizutani O."/>
            <person name="Nakasone K."/>
            <person name="Sano M."/>
            <person name="Shiraishi Y."/>
            <person name="Tsukahara M."/>
            <person name="Gomi K."/>
        </authorList>
    </citation>
    <scope>NUCLEOTIDE SEQUENCE [LARGE SCALE GENOMIC DNA]</scope>
    <source>
        <strain evidence="1 2">RIB 2604</strain>
    </source>
</reference>
<keyword evidence="1" id="KW-0378">Hydrolase</keyword>
<dbReference type="GO" id="GO:0004386">
    <property type="term" value="F:helicase activity"/>
    <property type="evidence" value="ECO:0007669"/>
    <property type="project" value="UniProtKB-KW"/>
</dbReference>
<gene>
    <name evidence="1" type="ORF">RIB2604_00401940</name>
</gene>
<keyword evidence="1" id="KW-0067">ATP-binding</keyword>
<evidence type="ECO:0000313" key="2">
    <source>
        <dbReference type="Proteomes" id="UP000075230"/>
    </source>
</evidence>
<accession>A0A146F0E5</accession>
<dbReference type="AlphaFoldDB" id="A0A146F0E5"/>
<keyword evidence="1" id="KW-0547">Nucleotide-binding</keyword>
<dbReference type="EMBL" id="BCWF01000004">
    <property type="protein sequence ID" value="GAT19261.1"/>
    <property type="molecule type" value="Genomic_DNA"/>
</dbReference>
<comment type="caution">
    <text evidence="1">The sequence shown here is derived from an EMBL/GenBank/DDBJ whole genome shotgun (WGS) entry which is preliminary data.</text>
</comment>
<organism evidence="1 2">
    <name type="scientific">Aspergillus kawachii</name>
    <name type="common">White koji mold</name>
    <name type="synonym">Aspergillus awamori var. kawachi</name>
    <dbReference type="NCBI Taxonomy" id="1069201"/>
    <lineage>
        <taxon>Eukaryota</taxon>
        <taxon>Fungi</taxon>
        <taxon>Dikarya</taxon>
        <taxon>Ascomycota</taxon>
        <taxon>Pezizomycotina</taxon>
        <taxon>Eurotiomycetes</taxon>
        <taxon>Eurotiomycetidae</taxon>
        <taxon>Eurotiales</taxon>
        <taxon>Aspergillaceae</taxon>
        <taxon>Aspergillus</taxon>
        <taxon>Aspergillus subgen. Circumdati</taxon>
    </lineage>
</organism>
<dbReference type="Proteomes" id="UP000075230">
    <property type="component" value="Unassembled WGS sequence"/>
</dbReference>
<evidence type="ECO:0000313" key="1">
    <source>
        <dbReference type="EMBL" id="GAT19261.1"/>
    </source>
</evidence>
<name>A0A146F0E5_ASPKA</name>
<keyword evidence="1" id="KW-0347">Helicase</keyword>